<proteinExistence type="predicted"/>
<evidence type="ECO:0000313" key="2">
    <source>
        <dbReference type="EMBL" id="OWZ19434.1"/>
    </source>
</evidence>
<sequence length="252" mass="28312">MAAKLRSEDDHEERKGYGETAPRRQEPDPNVNEGENPAMVQMTAFATVMQQVLTATKQTVVASMTQLNERLAHLETGSNTGTLVADAADGPHEPEPVRRVVEREAITLGQRRERHGVRGDDDGDDSDWSDNGVGHSSSAEEDDDADPSDSDGSKVEQPRRPPSPRGTRTDQRNRRRVIRDLELPSFIPTETTSVSTWIARIDLALEGARISGRGDWTDSNLYYILGNKLQDQPARWWVQLDQELRDRDRTWT</sequence>
<dbReference type="AlphaFoldDB" id="A0A225WPF6"/>
<protein>
    <submittedName>
        <fullName evidence="2">Uncharacterized protein</fullName>
    </submittedName>
</protein>
<feature type="compositionally biased region" description="Basic and acidic residues" evidence="1">
    <location>
        <begin position="1"/>
        <end position="27"/>
    </location>
</feature>
<feature type="compositionally biased region" description="Basic and acidic residues" evidence="1">
    <location>
        <begin position="167"/>
        <end position="176"/>
    </location>
</feature>
<dbReference type="Proteomes" id="UP000198211">
    <property type="component" value="Unassembled WGS sequence"/>
</dbReference>
<organism evidence="2 3">
    <name type="scientific">Phytophthora megakarya</name>
    <dbReference type="NCBI Taxonomy" id="4795"/>
    <lineage>
        <taxon>Eukaryota</taxon>
        <taxon>Sar</taxon>
        <taxon>Stramenopiles</taxon>
        <taxon>Oomycota</taxon>
        <taxon>Peronosporomycetes</taxon>
        <taxon>Peronosporales</taxon>
        <taxon>Peronosporaceae</taxon>
        <taxon>Phytophthora</taxon>
    </lineage>
</organism>
<reference evidence="3" key="1">
    <citation type="submission" date="2017-03" db="EMBL/GenBank/DDBJ databases">
        <title>Phytopthora megakarya and P. palmivora, two closely related causual agents of cacao black pod achieved similar genome size and gene model numbers by different mechanisms.</title>
        <authorList>
            <person name="Ali S."/>
            <person name="Shao J."/>
            <person name="Larry D.J."/>
            <person name="Kronmiller B."/>
            <person name="Shen D."/>
            <person name="Strem M.D."/>
            <person name="Melnick R.L."/>
            <person name="Guiltinan M.J."/>
            <person name="Tyler B.M."/>
            <person name="Meinhardt L.W."/>
            <person name="Bailey B.A."/>
        </authorList>
    </citation>
    <scope>NUCLEOTIDE SEQUENCE [LARGE SCALE GENOMIC DNA]</scope>
    <source>
        <strain evidence="3">zdho120</strain>
    </source>
</reference>
<evidence type="ECO:0000313" key="3">
    <source>
        <dbReference type="Proteomes" id="UP000198211"/>
    </source>
</evidence>
<name>A0A225WPF6_9STRA</name>
<evidence type="ECO:0000256" key="1">
    <source>
        <dbReference type="SAM" id="MobiDB-lite"/>
    </source>
</evidence>
<comment type="caution">
    <text evidence="2">The sequence shown here is derived from an EMBL/GenBank/DDBJ whole genome shotgun (WGS) entry which is preliminary data.</text>
</comment>
<dbReference type="EMBL" id="NBNE01000444">
    <property type="protein sequence ID" value="OWZ19434.1"/>
    <property type="molecule type" value="Genomic_DNA"/>
</dbReference>
<gene>
    <name evidence="2" type="ORF">PHMEG_0006331</name>
</gene>
<feature type="region of interest" description="Disordered" evidence="1">
    <location>
        <begin position="1"/>
        <end position="38"/>
    </location>
</feature>
<keyword evidence="3" id="KW-1185">Reference proteome</keyword>
<feature type="compositionally biased region" description="Basic and acidic residues" evidence="1">
    <location>
        <begin position="89"/>
        <end position="105"/>
    </location>
</feature>
<feature type="compositionally biased region" description="Acidic residues" evidence="1">
    <location>
        <begin position="139"/>
        <end position="149"/>
    </location>
</feature>
<feature type="region of interest" description="Disordered" evidence="1">
    <location>
        <begin position="81"/>
        <end position="176"/>
    </location>
</feature>
<accession>A0A225WPF6</accession>